<dbReference type="AlphaFoldDB" id="A0A7S7REC3"/>
<proteinExistence type="predicted"/>
<name>A0A7S7REC3_9BACI</name>
<keyword evidence="1" id="KW-0472">Membrane</keyword>
<keyword evidence="1" id="KW-1133">Transmembrane helix</keyword>
<protein>
    <submittedName>
        <fullName evidence="2">Uncharacterized protein</fullName>
    </submittedName>
</protein>
<dbReference type="EMBL" id="CP063356">
    <property type="protein sequence ID" value="QOY38795.1"/>
    <property type="molecule type" value="Genomic_DNA"/>
</dbReference>
<evidence type="ECO:0000256" key="1">
    <source>
        <dbReference type="SAM" id="Phobius"/>
    </source>
</evidence>
<gene>
    <name evidence="2" type="ORF">AWH56_012060</name>
</gene>
<sequence>MFWKRYKGSEAMVQIIVFIFTIFIGWLIFDFVKQKKITKENVLTAFISGIVAGVVYYILYWVF</sequence>
<feature type="transmembrane region" description="Helical" evidence="1">
    <location>
        <begin position="12"/>
        <end position="29"/>
    </location>
</feature>
<accession>A0A7S7REC3</accession>
<dbReference type="KEGG" id="aia:AWH56_012060"/>
<feature type="transmembrane region" description="Helical" evidence="1">
    <location>
        <begin position="41"/>
        <end position="62"/>
    </location>
</feature>
<reference evidence="2 3" key="2">
    <citation type="journal article" date="2019" name="Int. J. Syst. Evol. Microbiol.">
        <title>Anaerobacillus isosaccharinicus sp. nov., an alkaliphilic bacterium which degrades isosaccharinic acid.</title>
        <authorList>
            <person name="Bassil N.M."/>
            <person name="Lloyd J.R."/>
        </authorList>
    </citation>
    <scope>NUCLEOTIDE SEQUENCE [LARGE SCALE GENOMIC DNA]</scope>
    <source>
        <strain evidence="2 3">NB2006</strain>
    </source>
</reference>
<evidence type="ECO:0000313" key="3">
    <source>
        <dbReference type="Proteomes" id="UP000180175"/>
    </source>
</evidence>
<dbReference type="RefSeq" id="WP_182081417.1">
    <property type="nucleotide sequence ID" value="NZ_CP063356.2"/>
</dbReference>
<evidence type="ECO:0000313" key="2">
    <source>
        <dbReference type="EMBL" id="QOY38795.1"/>
    </source>
</evidence>
<keyword evidence="3" id="KW-1185">Reference proteome</keyword>
<keyword evidence="1" id="KW-0812">Transmembrane</keyword>
<organism evidence="2 3">
    <name type="scientific">Anaerobacillus isosaccharinicus</name>
    <dbReference type="NCBI Taxonomy" id="1532552"/>
    <lineage>
        <taxon>Bacteria</taxon>
        <taxon>Bacillati</taxon>
        <taxon>Bacillota</taxon>
        <taxon>Bacilli</taxon>
        <taxon>Bacillales</taxon>
        <taxon>Bacillaceae</taxon>
        <taxon>Anaerobacillus</taxon>
    </lineage>
</organism>
<reference evidence="2 3" key="1">
    <citation type="journal article" date="2017" name="Genome Announc.">
        <title>Draft Genome Sequences of Four Alkaliphilic Bacteria Belonging to the Anaerobacillus Genus.</title>
        <authorList>
            <person name="Bassil N.M."/>
            <person name="Lloyd J.R."/>
        </authorList>
    </citation>
    <scope>NUCLEOTIDE SEQUENCE [LARGE SCALE GENOMIC DNA]</scope>
    <source>
        <strain evidence="2 3">NB2006</strain>
    </source>
</reference>
<dbReference type="Proteomes" id="UP000180175">
    <property type="component" value="Chromosome"/>
</dbReference>